<keyword evidence="6 8" id="KW-1133">Transmembrane helix</keyword>
<evidence type="ECO:0000256" key="1">
    <source>
        <dbReference type="ARBA" id="ARBA00004651"/>
    </source>
</evidence>
<feature type="transmembrane region" description="Helical" evidence="8">
    <location>
        <begin position="234"/>
        <end position="255"/>
    </location>
</feature>
<sequence length="449" mass="46719">MNDTIHPVDEKLPLSRLSILGLQHLLAMYAGAVTVPLVLAGALGLSKEATVALINADLIAGGLVSIVQSLGLGIFGIRYPMMMGVTFVAIGPMIAIGMNPSLGLQGIFGSVIVAGIVGLLVAPLMARLLRFFPPVVTGSVILVIGVSLMSVGIHYSGGGYGIPDFGRPAYIGIAAFVLVAIVAISRYASGFVANISVLLGIVLGFGLSAAAGFVKLDGLASAPWFAMIRPFQFGWPRFDLVACVSMSLVMLVTLIESMGGIFALADIIDKKPTRADIVLGLRTDGLGAIVGGIFNTFPYTSYSQNIGLVHVSGVRSRYVCVAAGVLMILLGFVPKVAFIVASIPHFVLGGAAFVMFGMVAANGVRILQSVDFRSNRHNLMIVAVSLGVGMIPMVDDKYFAMFPADIGTLLNSSIALCAVSAIVLNYFANGAEPLAAVETTLKEGANTSH</sequence>
<evidence type="ECO:0000256" key="7">
    <source>
        <dbReference type="ARBA" id="ARBA00023136"/>
    </source>
</evidence>
<feature type="transmembrane region" description="Helical" evidence="8">
    <location>
        <begin position="406"/>
        <end position="428"/>
    </location>
</feature>
<feature type="transmembrane region" description="Helical" evidence="8">
    <location>
        <begin position="165"/>
        <end position="184"/>
    </location>
</feature>
<gene>
    <name evidence="9" type="primary">uacT_4</name>
    <name evidence="9" type="ORF">LMG28688_02652</name>
</gene>
<dbReference type="NCBIfam" id="TIGR03173">
    <property type="entry name" value="pbuX"/>
    <property type="match status" value="1"/>
</dbReference>
<evidence type="ECO:0000256" key="3">
    <source>
        <dbReference type="ARBA" id="ARBA00022448"/>
    </source>
</evidence>
<dbReference type="PROSITE" id="PS01116">
    <property type="entry name" value="XANTH_URACIL_PERMASE"/>
    <property type="match status" value="1"/>
</dbReference>
<dbReference type="PANTHER" id="PTHR42810:SF4">
    <property type="entry name" value="URIC ACID TRANSPORTER UACT"/>
    <property type="match status" value="1"/>
</dbReference>
<feature type="transmembrane region" description="Helical" evidence="8">
    <location>
        <begin position="25"/>
        <end position="45"/>
    </location>
</feature>
<reference evidence="9 10" key="1">
    <citation type="submission" date="2020-04" db="EMBL/GenBank/DDBJ databases">
        <authorList>
            <person name="De Canck E."/>
        </authorList>
    </citation>
    <scope>NUCLEOTIDE SEQUENCE [LARGE SCALE GENOMIC DNA]</scope>
    <source>
        <strain evidence="9 10">LMG 28688</strain>
    </source>
</reference>
<dbReference type="NCBIfam" id="TIGR00801">
    <property type="entry name" value="ncs2"/>
    <property type="match status" value="1"/>
</dbReference>
<keyword evidence="3" id="KW-0813">Transport</keyword>
<dbReference type="PANTHER" id="PTHR42810">
    <property type="entry name" value="PURINE PERMEASE C1399.01C-RELATED"/>
    <property type="match status" value="1"/>
</dbReference>
<keyword evidence="7 8" id="KW-0472">Membrane</keyword>
<dbReference type="GO" id="GO:0042907">
    <property type="term" value="F:xanthine transmembrane transporter activity"/>
    <property type="evidence" value="ECO:0007669"/>
    <property type="project" value="TreeGrafter"/>
</dbReference>
<dbReference type="InterPro" id="IPR017588">
    <property type="entry name" value="UacT-like"/>
</dbReference>
<evidence type="ECO:0000313" key="10">
    <source>
        <dbReference type="Proteomes" id="UP000494119"/>
    </source>
</evidence>
<comment type="subcellular location">
    <subcellularLocation>
        <location evidence="1">Cell membrane</location>
        <topology evidence="1">Multi-pass membrane protein</topology>
    </subcellularLocation>
</comment>
<feature type="transmembrane region" description="Helical" evidence="8">
    <location>
        <begin position="379"/>
        <end position="394"/>
    </location>
</feature>
<accession>A0A6J5FVS4</accession>
<dbReference type="EMBL" id="CADIKL010000011">
    <property type="protein sequence ID" value="CAB3788258.1"/>
    <property type="molecule type" value="Genomic_DNA"/>
</dbReference>
<dbReference type="InterPro" id="IPR006042">
    <property type="entry name" value="Xan_ur_permease"/>
</dbReference>
<comment type="similarity">
    <text evidence="2">Belongs to the nucleobase:cation symporter-2 (NCS2) (TC 2.A.40) family.</text>
</comment>
<evidence type="ECO:0000256" key="2">
    <source>
        <dbReference type="ARBA" id="ARBA00008821"/>
    </source>
</evidence>
<evidence type="ECO:0000256" key="6">
    <source>
        <dbReference type="ARBA" id="ARBA00022989"/>
    </source>
</evidence>
<dbReference type="Proteomes" id="UP000494119">
    <property type="component" value="Unassembled WGS sequence"/>
</dbReference>
<dbReference type="NCBIfam" id="NF037981">
    <property type="entry name" value="NCS2_1"/>
    <property type="match status" value="1"/>
</dbReference>
<dbReference type="AlphaFoldDB" id="A0A6J5FVS4"/>
<protein>
    <submittedName>
        <fullName evidence="9">Uric acid transporter UacT</fullName>
    </submittedName>
</protein>
<feature type="transmembrane region" description="Helical" evidence="8">
    <location>
        <begin position="131"/>
        <end position="153"/>
    </location>
</feature>
<feature type="transmembrane region" description="Helical" evidence="8">
    <location>
        <begin position="51"/>
        <end position="72"/>
    </location>
</feature>
<feature type="transmembrane region" description="Helical" evidence="8">
    <location>
        <begin position="318"/>
        <end position="340"/>
    </location>
</feature>
<evidence type="ECO:0000256" key="8">
    <source>
        <dbReference type="SAM" id="Phobius"/>
    </source>
</evidence>
<dbReference type="InterPro" id="IPR006043">
    <property type="entry name" value="NCS2"/>
</dbReference>
<feature type="transmembrane region" description="Helical" evidence="8">
    <location>
        <begin position="191"/>
        <end position="214"/>
    </location>
</feature>
<organism evidence="9 10">
    <name type="scientific">Paraburkholderia caffeinitolerans</name>
    <dbReference type="NCBI Taxonomy" id="1723730"/>
    <lineage>
        <taxon>Bacteria</taxon>
        <taxon>Pseudomonadati</taxon>
        <taxon>Pseudomonadota</taxon>
        <taxon>Betaproteobacteria</taxon>
        <taxon>Burkholderiales</taxon>
        <taxon>Burkholderiaceae</taxon>
        <taxon>Paraburkholderia</taxon>
    </lineage>
</organism>
<dbReference type="RefSeq" id="WP_129563583.1">
    <property type="nucleotide sequence ID" value="NZ_CADIKL010000011.1"/>
</dbReference>
<evidence type="ECO:0000256" key="4">
    <source>
        <dbReference type="ARBA" id="ARBA00022475"/>
    </source>
</evidence>
<keyword evidence="10" id="KW-1185">Reference proteome</keyword>
<evidence type="ECO:0000313" key="9">
    <source>
        <dbReference type="EMBL" id="CAB3788258.1"/>
    </source>
</evidence>
<keyword evidence="5 8" id="KW-0812">Transmembrane</keyword>
<dbReference type="Pfam" id="PF00860">
    <property type="entry name" value="Xan_ur_permease"/>
    <property type="match status" value="1"/>
</dbReference>
<name>A0A6J5FVS4_9BURK</name>
<feature type="transmembrane region" description="Helical" evidence="8">
    <location>
        <begin position="346"/>
        <end position="367"/>
    </location>
</feature>
<dbReference type="GO" id="GO:0005886">
    <property type="term" value="C:plasma membrane"/>
    <property type="evidence" value="ECO:0007669"/>
    <property type="project" value="UniProtKB-SubCell"/>
</dbReference>
<evidence type="ECO:0000256" key="5">
    <source>
        <dbReference type="ARBA" id="ARBA00022692"/>
    </source>
</evidence>
<keyword evidence="4" id="KW-1003">Cell membrane</keyword>
<proteinExistence type="inferred from homology"/>
<feature type="transmembrane region" description="Helical" evidence="8">
    <location>
        <begin position="104"/>
        <end position="124"/>
    </location>
</feature>